<protein>
    <recommendedName>
        <fullName evidence="3">Phosphate ABC transporter substrate-binding protein</fullName>
    </recommendedName>
</protein>
<dbReference type="EMBL" id="CP030941">
    <property type="protein sequence ID" value="UUP16012.1"/>
    <property type="molecule type" value="Genomic_DNA"/>
</dbReference>
<dbReference type="Pfam" id="PF12974">
    <property type="entry name" value="Phosphonate-bd"/>
    <property type="match status" value="1"/>
</dbReference>
<sequence>MSQVAALPMYDWPEIRADTDALWSQLAKALRSCGVEAPERLARNNAALPPVPGGIRDEAGTVIAADPADLPPDGLDLQALWHHPHLLLAQTCWGPMNAGLHEHVQLVGQPDYSSCEGGAGACYSSAVLMRRGEGTSVAAPPDGGAVLPLDRMQGLRLAYNEPVSMSGYFALLQDIGSDADLFAETVATGSHRASARAVAEGRADLCAVDCRSWALIQRFEPYAAELVAVGWTARRKGLPYITSRYTAPNDIRVLRRVLALAD</sequence>
<gene>
    <name evidence="1" type="ORF">NTH_00452</name>
</gene>
<keyword evidence="2" id="KW-1185">Reference proteome</keyword>
<accession>A0ABY5MDZ2</accession>
<dbReference type="RefSeq" id="WP_338528473.1">
    <property type="nucleotide sequence ID" value="NZ_CP030941.1"/>
</dbReference>
<evidence type="ECO:0000313" key="2">
    <source>
        <dbReference type="Proteomes" id="UP001342418"/>
    </source>
</evidence>
<proteinExistence type="predicted"/>
<evidence type="ECO:0000313" key="1">
    <source>
        <dbReference type="EMBL" id="UUP16012.1"/>
    </source>
</evidence>
<dbReference type="Proteomes" id="UP001342418">
    <property type="component" value="Chromosome"/>
</dbReference>
<reference evidence="1 2" key="1">
    <citation type="submission" date="2018-07" db="EMBL/GenBank/DDBJ databases">
        <title>Genome sequence of Nitratireductor thuwali#1536.</title>
        <authorList>
            <person name="Michoud G."/>
            <person name="Merlino G."/>
            <person name="Sefrji F.O."/>
            <person name="Daffonchio D."/>
        </authorList>
    </citation>
    <scope>NUCLEOTIDE SEQUENCE [LARGE SCALE GENOMIC DNA]</scope>
    <source>
        <strain evidence="2">Nit1536</strain>
    </source>
</reference>
<dbReference type="Gene3D" id="3.40.190.10">
    <property type="entry name" value="Periplasmic binding protein-like II"/>
    <property type="match status" value="1"/>
</dbReference>
<organism evidence="1 2">
    <name type="scientific">Nitratireductor thuwali</name>
    <dbReference type="NCBI Taxonomy" id="2267699"/>
    <lineage>
        <taxon>Bacteria</taxon>
        <taxon>Pseudomonadati</taxon>
        <taxon>Pseudomonadota</taxon>
        <taxon>Alphaproteobacteria</taxon>
        <taxon>Hyphomicrobiales</taxon>
        <taxon>Phyllobacteriaceae</taxon>
        <taxon>Nitratireductor</taxon>
    </lineage>
</organism>
<evidence type="ECO:0008006" key="3">
    <source>
        <dbReference type="Google" id="ProtNLM"/>
    </source>
</evidence>
<name>A0ABY5MDZ2_9HYPH</name>